<dbReference type="EMBL" id="JANIIK010000042">
    <property type="protein sequence ID" value="KAJ3607009.1"/>
    <property type="molecule type" value="Genomic_DNA"/>
</dbReference>
<proteinExistence type="predicted"/>
<name>A0A9Q0EGR9_9TELE</name>
<protein>
    <submittedName>
        <fullName evidence="2">Uncharacterized protein</fullName>
    </submittedName>
</protein>
<dbReference type="Proteomes" id="UP001148018">
    <property type="component" value="Unassembled WGS sequence"/>
</dbReference>
<organism evidence="2 3">
    <name type="scientific">Muraenolepis orangiensis</name>
    <name type="common">Patagonian moray cod</name>
    <dbReference type="NCBI Taxonomy" id="630683"/>
    <lineage>
        <taxon>Eukaryota</taxon>
        <taxon>Metazoa</taxon>
        <taxon>Chordata</taxon>
        <taxon>Craniata</taxon>
        <taxon>Vertebrata</taxon>
        <taxon>Euteleostomi</taxon>
        <taxon>Actinopterygii</taxon>
        <taxon>Neopterygii</taxon>
        <taxon>Teleostei</taxon>
        <taxon>Neoteleostei</taxon>
        <taxon>Acanthomorphata</taxon>
        <taxon>Zeiogadaria</taxon>
        <taxon>Gadariae</taxon>
        <taxon>Gadiformes</taxon>
        <taxon>Muraenolepidoidei</taxon>
        <taxon>Muraenolepididae</taxon>
        <taxon>Muraenolepis</taxon>
    </lineage>
</organism>
<evidence type="ECO:0000313" key="2">
    <source>
        <dbReference type="EMBL" id="KAJ3607009.1"/>
    </source>
</evidence>
<reference evidence="2" key="1">
    <citation type="submission" date="2022-07" db="EMBL/GenBank/DDBJ databases">
        <title>Chromosome-level genome of Muraenolepis orangiensis.</title>
        <authorList>
            <person name="Kim J."/>
        </authorList>
    </citation>
    <scope>NUCLEOTIDE SEQUENCE</scope>
    <source>
        <strain evidence="2">KU_S4_2022</strain>
        <tissue evidence="2">Muscle</tissue>
    </source>
</reference>
<gene>
    <name evidence="2" type="ORF">NHX12_026524</name>
</gene>
<dbReference type="AlphaFoldDB" id="A0A9Q0EGR9"/>
<keyword evidence="3" id="KW-1185">Reference proteome</keyword>
<feature type="region of interest" description="Disordered" evidence="1">
    <location>
        <begin position="50"/>
        <end position="85"/>
    </location>
</feature>
<evidence type="ECO:0000256" key="1">
    <source>
        <dbReference type="SAM" id="MobiDB-lite"/>
    </source>
</evidence>
<accession>A0A9Q0EGR9</accession>
<evidence type="ECO:0000313" key="3">
    <source>
        <dbReference type="Proteomes" id="UP001148018"/>
    </source>
</evidence>
<comment type="caution">
    <text evidence="2">The sequence shown here is derived from an EMBL/GenBank/DDBJ whole genome shotgun (WGS) entry which is preliminary data.</text>
</comment>
<sequence>MSSTTRYVTRTPGFRTPHRRVMSLCRILFISKEEFTACGEEEPLMAHYGHEKTEGGWRGPPDDYPAHHELDSKRMNESTQKKRTQVKNIVKSTALLQRRHVEAMGEPFRGGRGSFLEGLSCAAAIWGRRLQ</sequence>
<feature type="compositionally biased region" description="Basic and acidic residues" evidence="1">
    <location>
        <begin position="50"/>
        <end position="80"/>
    </location>
</feature>